<evidence type="ECO:0000313" key="2">
    <source>
        <dbReference type="EMBL" id="MBB6184658.1"/>
    </source>
</evidence>
<evidence type="ECO:0000313" key="3">
    <source>
        <dbReference type="Proteomes" id="UP000560000"/>
    </source>
</evidence>
<organism evidence="2 3">
    <name type="scientific">Oleiagrimonas soli</name>
    <dbReference type="NCBI Taxonomy" id="1543381"/>
    <lineage>
        <taxon>Bacteria</taxon>
        <taxon>Pseudomonadati</taxon>
        <taxon>Pseudomonadota</taxon>
        <taxon>Gammaproteobacteria</taxon>
        <taxon>Lysobacterales</taxon>
        <taxon>Rhodanobacteraceae</taxon>
        <taxon>Oleiagrimonas</taxon>
    </lineage>
</organism>
<evidence type="ECO:0008006" key="4">
    <source>
        <dbReference type="Google" id="ProtNLM"/>
    </source>
</evidence>
<dbReference type="OrthoDB" id="5959881at2"/>
<dbReference type="InterPro" id="IPR011992">
    <property type="entry name" value="EF-hand-dom_pair"/>
</dbReference>
<feature type="chain" id="PRO_5032966955" description="EF-hand domain-containing protein" evidence="1">
    <location>
        <begin position="25"/>
        <end position="139"/>
    </location>
</feature>
<dbReference type="InterPro" id="IPR018247">
    <property type="entry name" value="EF_Hand_1_Ca_BS"/>
</dbReference>
<dbReference type="Proteomes" id="UP000560000">
    <property type="component" value="Unassembled WGS sequence"/>
</dbReference>
<keyword evidence="1" id="KW-0732">Signal</keyword>
<dbReference type="PROSITE" id="PS00018">
    <property type="entry name" value="EF_HAND_1"/>
    <property type="match status" value="2"/>
</dbReference>
<dbReference type="RefSeq" id="WP_152569200.1">
    <property type="nucleotide sequence ID" value="NZ_JACHET010000001.1"/>
</dbReference>
<reference evidence="2 3" key="1">
    <citation type="submission" date="2020-08" db="EMBL/GenBank/DDBJ databases">
        <title>Genomic Encyclopedia of Type Strains, Phase IV (KMG-IV): sequencing the most valuable type-strain genomes for metagenomic binning, comparative biology and taxonomic classification.</title>
        <authorList>
            <person name="Goeker M."/>
        </authorList>
    </citation>
    <scope>NUCLEOTIDE SEQUENCE [LARGE SCALE GENOMIC DNA]</scope>
    <source>
        <strain evidence="2 3">DSM 107085</strain>
    </source>
</reference>
<dbReference type="SUPFAM" id="SSF47473">
    <property type="entry name" value="EF-hand"/>
    <property type="match status" value="1"/>
</dbReference>
<proteinExistence type="predicted"/>
<evidence type="ECO:0000256" key="1">
    <source>
        <dbReference type="SAM" id="SignalP"/>
    </source>
</evidence>
<dbReference type="EMBL" id="JACHET010000001">
    <property type="protein sequence ID" value="MBB6184658.1"/>
    <property type="molecule type" value="Genomic_DNA"/>
</dbReference>
<sequence>MKNIKPLTWTAAIAFCLACAPSLAAQPESTLKTTLRSSTPTMIGDASQDMVVTVRKVYFFASLDRNNNGLLSRAELPKDMVDLRRNFLRADYDHNGQLSPMEYILYSRGLAPRYAGVSHAYIYVFDPPTRHSQIIRTRM</sequence>
<name>A0A841KRQ7_9GAMM</name>
<dbReference type="AlphaFoldDB" id="A0A841KRQ7"/>
<gene>
    <name evidence="2" type="ORF">HNQ86_002003</name>
</gene>
<dbReference type="Gene3D" id="1.10.238.10">
    <property type="entry name" value="EF-hand"/>
    <property type="match status" value="1"/>
</dbReference>
<protein>
    <recommendedName>
        <fullName evidence="4">EF-hand domain-containing protein</fullName>
    </recommendedName>
</protein>
<comment type="caution">
    <text evidence="2">The sequence shown here is derived from an EMBL/GenBank/DDBJ whole genome shotgun (WGS) entry which is preliminary data.</text>
</comment>
<accession>A0A841KRQ7</accession>
<feature type="signal peptide" evidence="1">
    <location>
        <begin position="1"/>
        <end position="24"/>
    </location>
</feature>